<dbReference type="Proteomes" id="UP000195557">
    <property type="component" value="Unassembled WGS sequence"/>
</dbReference>
<feature type="compositionally biased region" description="Acidic residues" evidence="3">
    <location>
        <begin position="160"/>
        <end position="172"/>
    </location>
</feature>
<keyword evidence="4" id="KW-0472">Membrane</keyword>
<feature type="compositionally biased region" description="Low complexity" evidence="3">
    <location>
        <begin position="544"/>
        <end position="563"/>
    </location>
</feature>
<keyword evidence="4" id="KW-1133">Transmembrane helix</keyword>
<keyword evidence="1" id="KW-0694">RNA-binding</keyword>
<evidence type="ECO:0000313" key="6">
    <source>
        <dbReference type="EMBL" id="OUS45422.1"/>
    </source>
</evidence>
<dbReference type="InterPro" id="IPR036869">
    <property type="entry name" value="J_dom_sf"/>
</dbReference>
<sequence length="605" mass="65751">MGDDDVDPLDAYMAREIEPEVARRAAAETAAAVASRVARAAELAAARARGEAAPTRRDVLEIERDAAIEAMKGTPDEVIEIPTSRVKVLIGPGGVNVKDVARRSKATIQVLKSDAALNASFTGGDLDDANAKARAATQRMLDAVSANVAANRDGERREDASDDDDDDDDDDVLNPREKESGKVRTDATAPRAMTKIMINGTREARELAKELIEELFARAAEARRQRRADDRERQRDKRARERRVYHLRHAADFERLGLPVGASQDEVKSAFRRLAVRWHPDKHAEGPARVAATEKFAVIQASYNNLLAMEKQIEQGMTLSIAHSAAESATARRPPPPTAAARHQTAREEFAAALRARVAAAERTAVWMSFVSLLAIDVAMGAIAVEVCEFIKNVAIPASSSAVGLKEPLRGLYYYVAGAAGTETTFLVLTFFTLGWKASTRNGVNAWYGFLLGSTFYTMFVLIGLGMFIAAFHHNFQALHDYYVSNMQDGLFGKTERDNSKALEALAFAAASVHAVMFFILLFWRDTICGETLPARAARSRFAPQAPAAPAPKKSFFSRSKSSANTNAFQGMPLNGDQARSDVEMAGSDAGGSSLRFGADRFAQP</sequence>
<evidence type="ECO:0000256" key="2">
    <source>
        <dbReference type="SAM" id="Coils"/>
    </source>
</evidence>
<dbReference type="PRINTS" id="PR00625">
    <property type="entry name" value="JDOMAIN"/>
</dbReference>
<dbReference type="PANTHER" id="PTHR24074">
    <property type="entry name" value="CO-CHAPERONE PROTEIN DJLA"/>
    <property type="match status" value="1"/>
</dbReference>
<feature type="domain" description="J" evidence="5">
    <location>
        <begin position="251"/>
        <end position="311"/>
    </location>
</feature>
<dbReference type="SUPFAM" id="SSF46565">
    <property type="entry name" value="Chaperone J-domain"/>
    <property type="match status" value="1"/>
</dbReference>
<evidence type="ECO:0000259" key="5">
    <source>
        <dbReference type="PROSITE" id="PS50076"/>
    </source>
</evidence>
<reference evidence="6" key="1">
    <citation type="submission" date="2017-04" db="EMBL/GenBank/DDBJ databases">
        <title>Population genomics of picophytoplankton unveils novel chromosome hypervariability.</title>
        <authorList>
            <consortium name="DOE Joint Genome Institute"/>
            <person name="Blanc-Mathieu R."/>
            <person name="Krasovec M."/>
            <person name="Hebrard M."/>
            <person name="Yau S."/>
            <person name="Desgranges E."/>
            <person name="Martin J."/>
            <person name="Schackwitz W."/>
            <person name="Kuo A."/>
            <person name="Salin G."/>
            <person name="Donnadieu C."/>
            <person name="Desdevises Y."/>
            <person name="Sanchez-Ferandin S."/>
            <person name="Moreau H."/>
            <person name="Rivals E."/>
            <person name="Grigoriev I.V."/>
            <person name="Grimsley N."/>
            <person name="Eyre-Walker A."/>
            <person name="Piganeau G."/>
        </authorList>
    </citation>
    <scope>NUCLEOTIDE SEQUENCE [LARGE SCALE GENOMIC DNA]</scope>
    <source>
        <strain evidence="6">RCC 1115</strain>
    </source>
</reference>
<dbReference type="PROSITE" id="PS50076">
    <property type="entry name" value="DNAJ_2"/>
    <property type="match status" value="1"/>
</dbReference>
<name>A0A1Y5IE63_OSTTA</name>
<dbReference type="GO" id="GO:0003723">
    <property type="term" value="F:RNA binding"/>
    <property type="evidence" value="ECO:0007669"/>
    <property type="project" value="UniProtKB-UniRule"/>
</dbReference>
<protein>
    <recommendedName>
        <fullName evidence="5">J domain-containing protein</fullName>
    </recommendedName>
</protein>
<dbReference type="SUPFAM" id="SSF54791">
    <property type="entry name" value="Eukaryotic type KH-domain (KH-domain type I)"/>
    <property type="match status" value="1"/>
</dbReference>
<feature type="transmembrane region" description="Helical" evidence="4">
    <location>
        <begin position="446"/>
        <end position="472"/>
    </location>
</feature>
<dbReference type="EMBL" id="KZ155790">
    <property type="protein sequence ID" value="OUS45422.1"/>
    <property type="molecule type" value="Genomic_DNA"/>
</dbReference>
<dbReference type="InterPro" id="IPR050817">
    <property type="entry name" value="DjlA_DnaK_co-chaperone"/>
</dbReference>
<dbReference type="SMART" id="SM00322">
    <property type="entry name" value="KH"/>
    <property type="match status" value="1"/>
</dbReference>
<dbReference type="AlphaFoldDB" id="A0A1Y5IE63"/>
<dbReference type="Gene3D" id="3.30.1370.10">
    <property type="entry name" value="K Homology domain, type 1"/>
    <property type="match status" value="1"/>
</dbReference>
<dbReference type="Pfam" id="PF00226">
    <property type="entry name" value="DnaJ"/>
    <property type="match status" value="1"/>
</dbReference>
<keyword evidence="4" id="KW-0812">Transmembrane</keyword>
<feature type="transmembrane region" description="Helical" evidence="4">
    <location>
        <begin position="412"/>
        <end position="434"/>
    </location>
</feature>
<evidence type="ECO:0000256" key="4">
    <source>
        <dbReference type="SAM" id="Phobius"/>
    </source>
</evidence>
<dbReference type="InterPro" id="IPR004088">
    <property type="entry name" value="KH_dom_type_1"/>
</dbReference>
<dbReference type="CDD" id="cd06257">
    <property type="entry name" value="DnaJ"/>
    <property type="match status" value="1"/>
</dbReference>
<dbReference type="eggNOG" id="KOG0714">
    <property type="taxonomic scope" value="Eukaryota"/>
</dbReference>
<gene>
    <name evidence="6" type="ORF">BE221DRAFT_146604</name>
</gene>
<proteinExistence type="predicted"/>
<dbReference type="InterPro" id="IPR001623">
    <property type="entry name" value="DnaJ_domain"/>
</dbReference>
<dbReference type="PROSITE" id="PS50084">
    <property type="entry name" value="KH_TYPE_1"/>
    <property type="match status" value="1"/>
</dbReference>
<dbReference type="Pfam" id="PF00013">
    <property type="entry name" value="KH_1"/>
    <property type="match status" value="1"/>
</dbReference>
<evidence type="ECO:0000256" key="3">
    <source>
        <dbReference type="SAM" id="MobiDB-lite"/>
    </source>
</evidence>
<dbReference type="Gene3D" id="1.10.287.110">
    <property type="entry name" value="DnaJ domain"/>
    <property type="match status" value="1"/>
</dbReference>
<dbReference type="InterPro" id="IPR004087">
    <property type="entry name" value="KH_dom"/>
</dbReference>
<feature type="compositionally biased region" description="Basic and acidic residues" evidence="3">
    <location>
        <begin position="173"/>
        <end position="185"/>
    </location>
</feature>
<organism evidence="6">
    <name type="scientific">Ostreococcus tauri</name>
    <name type="common">Marine green alga</name>
    <dbReference type="NCBI Taxonomy" id="70448"/>
    <lineage>
        <taxon>Eukaryota</taxon>
        <taxon>Viridiplantae</taxon>
        <taxon>Chlorophyta</taxon>
        <taxon>Mamiellophyceae</taxon>
        <taxon>Mamiellales</taxon>
        <taxon>Bathycoccaceae</taxon>
        <taxon>Ostreococcus</taxon>
    </lineage>
</organism>
<feature type="region of interest" description="Disordered" evidence="3">
    <location>
        <begin position="544"/>
        <end position="605"/>
    </location>
</feature>
<keyword evidence="2" id="KW-0175">Coiled coil</keyword>
<evidence type="ECO:0000256" key="1">
    <source>
        <dbReference type="PROSITE-ProRule" id="PRU00117"/>
    </source>
</evidence>
<feature type="transmembrane region" description="Helical" evidence="4">
    <location>
        <begin position="502"/>
        <end position="524"/>
    </location>
</feature>
<dbReference type="CDD" id="cd00105">
    <property type="entry name" value="KH-I"/>
    <property type="match status" value="1"/>
</dbReference>
<dbReference type="InterPro" id="IPR036612">
    <property type="entry name" value="KH_dom_type_1_sf"/>
</dbReference>
<feature type="coiled-coil region" evidence="2">
    <location>
        <begin position="205"/>
        <end position="232"/>
    </location>
</feature>
<feature type="region of interest" description="Disordered" evidence="3">
    <location>
        <begin position="144"/>
        <end position="188"/>
    </location>
</feature>
<dbReference type="SMART" id="SM00271">
    <property type="entry name" value="DnaJ"/>
    <property type="match status" value="1"/>
</dbReference>
<accession>A0A1Y5IE63</accession>